<dbReference type="Pfam" id="PF00171">
    <property type="entry name" value="Aldedh"/>
    <property type="match status" value="1"/>
</dbReference>
<sequence length="545" mass="59663">MHNAIATPPPPRNEPVRDYAPGSPERASLRETLTAMRGEEMMVLPVVNGERVETGRTETIRPPHDLGHTLGTFHKARTEDVERAIRGALDARHDWSRMDWSDRAAIFLKAAELLAGPFRDRMNAATMLGQSKNPYQAEIDAACEMVDFFRFNVAFYREMMEEQPQSPAGVWNRTEYRPLEGFVFAVSPFNFTSIAANLPTAPALLGNTVLWKPAPTQTYSAQVIVELLQAAGLPPGVIQFLPGDGPDVGDPVLASEHLAGLHFTGSTQTFNHLWREIGNNLDHYNAYPRIVGETGGKDFIVAHESADPEAVATAIVRGSFEYQGQKCSAASRIYVEEALWPAVRESLEAQLAEITVGPVEDFSHFVNAVIDEKAYDKITGYVDRAAQADNVEVVHGGTHSKEDGYFVDPTVLLTDDPSYETMEQEIFGPVASVFVSDRSFDDLLDLVDSTSPYALTGAVFARDRAVLAHATDRLADAAGNFYLNDKPTGAVVGQQPFGGARGSGTNDKAGSKLNLLRWASLRSLKETFVPATHFTYPFLGSDDEA</sequence>
<comment type="pathway">
    <text evidence="1">Amino-acid degradation; L-proline degradation into L-glutamate; L-glutamate from L-proline: step 2/2.</text>
</comment>
<dbReference type="InterPro" id="IPR016162">
    <property type="entry name" value="Ald_DH_N"/>
</dbReference>
<dbReference type="InterPro" id="IPR005931">
    <property type="entry name" value="P5CDH/ALDH4A1"/>
</dbReference>
<dbReference type="PANTHER" id="PTHR42862:SF1">
    <property type="entry name" value="DELTA-1-PYRROLINE-5-CARBOXYLATE DEHYDROGENASE 2, ISOFORM A-RELATED"/>
    <property type="match status" value="1"/>
</dbReference>
<feature type="domain" description="Aldehyde dehydrogenase" evidence="12">
    <location>
        <begin position="58"/>
        <end position="511"/>
    </location>
</feature>
<feature type="active site" evidence="9">
    <location>
        <position position="293"/>
    </location>
</feature>
<keyword evidence="4 10" id="KW-0560">Oxidoreductase</keyword>
<evidence type="ECO:0000256" key="4">
    <source>
        <dbReference type="ARBA" id="ARBA00023002"/>
    </source>
</evidence>
<comment type="caution">
    <text evidence="13">The sequence shown here is derived from an EMBL/GenBank/DDBJ whole genome shotgun (WGS) entry which is preliminary data.</text>
</comment>
<evidence type="ECO:0000256" key="8">
    <source>
        <dbReference type="ARBA" id="ARBA00048142"/>
    </source>
</evidence>
<dbReference type="EMBL" id="MQWD01000001">
    <property type="protein sequence ID" value="PAP77320.1"/>
    <property type="molecule type" value="Genomic_DNA"/>
</dbReference>
<dbReference type="InterPro" id="IPR016163">
    <property type="entry name" value="Ald_DH_C"/>
</dbReference>
<keyword evidence="5" id="KW-0520">NAD</keyword>
<gene>
    <name evidence="13" type="ORF">BSZ37_13190</name>
</gene>
<dbReference type="UniPathway" id="UPA00261">
    <property type="reaction ID" value="UER00374"/>
</dbReference>
<dbReference type="FunFam" id="3.40.605.10:FF:000006">
    <property type="entry name" value="1-pyrroline-5-carboxylate dehydrogenase"/>
    <property type="match status" value="1"/>
</dbReference>
<dbReference type="InterPro" id="IPR015590">
    <property type="entry name" value="Aldehyde_DH_dom"/>
</dbReference>
<dbReference type="PANTHER" id="PTHR42862">
    <property type="entry name" value="DELTA-1-PYRROLINE-5-CARBOXYLATE DEHYDROGENASE 1, ISOFORM A-RELATED"/>
    <property type="match status" value="1"/>
</dbReference>
<dbReference type="GO" id="GO:0009898">
    <property type="term" value="C:cytoplasmic side of plasma membrane"/>
    <property type="evidence" value="ECO:0007669"/>
    <property type="project" value="TreeGrafter"/>
</dbReference>
<comment type="similarity">
    <text evidence="2 10">Belongs to the aldehyde dehydrogenase family.</text>
</comment>
<dbReference type="FunFam" id="3.40.309.10:FF:000005">
    <property type="entry name" value="1-pyrroline-5-carboxylate dehydrogenase 1"/>
    <property type="match status" value="1"/>
</dbReference>
<dbReference type="Proteomes" id="UP000216339">
    <property type="component" value="Unassembled WGS sequence"/>
</dbReference>
<dbReference type="InterPro" id="IPR029510">
    <property type="entry name" value="Ald_DH_CS_GLU"/>
</dbReference>
<evidence type="ECO:0000256" key="9">
    <source>
        <dbReference type="PROSITE-ProRule" id="PRU10007"/>
    </source>
</evidence>
<evidence type="ECO:0000313" key="13">
    <source>
        <dbReference type="EMBL" id="PAP77320.1"/>
    </source>
</evidence>
<dbReference type="InterPro" id="IPR050485">
    <property type="entry name" value="Proline_metab_enzyme"/>
</dbReference>
<dbReference type="CDD" id="cd07123">
    <property type="entry name" value="ALDH_F4-17_P5CDH"/>
    <property type="match status" value="1"/>
</dbReference>
<dbReference type="InterPro" id="IPR016161">
    <property type="entry name" value="Ald_DH/histidinol_DH"/>
</dbReference>
<name>A0A271J1U2_9BACT</name>
<dbReference type="OrthoDB" id="9762913at2"/>
<evidence type="ECO:0000256" key="6">
    <source>
        <dbReference type="ARBA" id="ARBA00023062"/>
    </source>
</evidence>
<dbReference type="Gene3D" id="3.40.309.10">
    <property type="entry name" value="Aldehyde Dehydrogenase, Chain A, domain 2"/>
    <property type="match status" value="1"/>
</dbReference>
<dbReference type="InterPro" id="IPR016160">
    <property type="entry name" value="Ald_DH_CS_CYS"/>
</dbReference>
<evidence type="ECO:0000256" key="11">
    <source>
        <dbReference type="SAM" id="MobiDB-lite"/>
    </source>
</evidence>
<accession>A0A271J1U2</accession>
<evidence type="ECO:0000313" key="14">
    <source>
        <dbReference type="Proteomes" id="UP000216339"/>
    </source>
</evidence>
<feature type="region of interest" description="Disordered" evidence="11">
    <location>
        <begin position="1"/>
        <end position="24"/>
    </location>
</feature>
<evidence type="ECO:0000256" key="7">
    <source>
        <dbReference type="ARBA" id="ARBA00032259"/>
    </source>
</evidence>
<dbReference type="PROSITE" id="PS00687">
    <property type="entry name" value="ALDEHYDE_DEHYDR_GLU"/>
    <property type="match status" value="1"/>
</dbReference>
<evidence type="ECO:0000256" key="2">
    <source>
        <dbReference type="ARBA" id="ARBA00009986"/>
    </source>
</evidence>
<keyword evidence="14" id="KW-1185">Reference proteome</keyword>
<protein>
    <recommendedName>
        <fullName evidence="7">L-glutamate gamma-semialdehyde dehydrogenase</fullName>
        <ecNumber evidence="3">1.2.1.88</ecNumber>
    </recommendedName>
    <alternativeName>
        <fullName evidence="7">L-glutamate gamma-semialdehyde dehydrogenase</fullName>
    </alternativeName>
</protein>
<organism evidence="13 14">
    <name type="scientific">Rubrivirga marina</name>
    <dbReference type="NCBI Taxonomy" id="1196024"/>
    <lineage>
        <taxon>Bacteria</taxon>
        <taxon>Pseudomonadati</taxon>
        <taxon>Rhodothermota</taxon>
        <taxon>Rhodothermia</taxon>
        <taxon>Rhodothermales</taxon>
        <taxon>Rubricoccaceae</taxon>
        <taxon>Rubrivirga</taxon>
    </lineage>
</organism>
<comment type="catalytic activity">
    <reaction evidence="8">
        <text>L-glutamate 5-semialdehyde + NAD(+) + H2O = L-glutamate + NADH + 2 H(+)</text>
        <dbReference type="Rhea" id="RHEA:30235"/>
        <dbReference type="ChEBI" id="CHEBI:15377"/>
        <dbReference type="ChEBI" id="CHEBI:15378"/>
        <dbReference type="ChEBI" id="CHEBI:29985"/>
        <dbReference type="ChEBI" id="CHEBI:57540"/>
        <dbReference type="ChEBI" id="CHEBI:57945"/>
        <dbReference type="ChEBI" id="CHEBI:58066"/>
        <dbReference type="EC" id="1.2.1.88"/>
    </reaction>
</comment>
<dbReference type="EC" id="1.2.1.88" evidence="3"/>
<evidence type="ECO:0000256" key="3">
    <source>
        <dbReference type="ARBA" id="ARBA00012884"/>
    </source>
</evidence>
<keyword evidence="6" id="KW-0642">Proline metabolism</keyword>
<dbReference type="Gene3D" id="3.40.605.10">
    <property type="entry name" value="Aldehyde Dehydrogenase, Chain A, domain 1"/>
    <property type="match status" value="1"/>
</dbReference>
<dbReference type="SUPFAM" id="SSF53720">
    <property type="entry name" value="ALDH-like"/>
    <property type="match status" value="1"/>
</dbReference>
<dbReference type="PROSITE" id="PS00070">
    <property type="entry name" value="ALDEHYDE_DEHYDR_CYS"/>
    <property type="match status" value="1"/>
</dbReference>
<dbReference type="RefSeq" id="WP_095510990.1">
    <property type="nucleotide sequence ID" value="NZ_MQWD01000001.1"/>
</dbReference>
<dbReference type="NCBIfam" id="TIGR01236">
    <property type="entry name" value="D1pyr5carbox1"/>
    <property type="match status" value="1"/>
</dbReference>
<evidence type="ECO:0000256" key="1">
    <source>
        <dbReference type="ARBA" id="ARBA00004786"/>
    </source>
</evidence>
<proteinExistence type="inferred from homology"/>
<dbReference type="GO" id="GO:0003842">
    <property type="term" value="F:L-glutamate gamma-semialdehyde dehydrogenase activity"/>
    <property type="evidence" value="ECO:0007669"/>
    <property type="project" value="UniProtKB-EC"/>
</dbReference>
<dbReference type="AlphaFoldDB" id="A0A271J1U2"/>
<dbReference type="GO" id="GO:0010133">
    <property type="term" value="P:L-proline catabolic process to L-glutamate"/>
    <property type="evidence" value="ECO:0007669"/>
    <property type="project" value="UniProtKB-UniPathway"/>
</dbReference>
<evidence type="ECO:0000256" key="5">
    <source>
        <dbReference type="ARBA" id="ARBA00023027"/>
    </source>
</evidence>
<evidence type="ECO:0000256" key="10">
    <source>
        <dbReference type="RuleBase" id="RU003345"/>
    </source>
</evidence>
<evidence type="ECO:0000259" key="12">
    <source>
        <dbReference type="Pfam" id="PF00171"/>
    </source>
</evidence>
<dbReference type="GO" id="GO:0004657">
    <property type="term" value="F:proline dehydrogenase activity"/>
    <property type="evidence" value="ECO:0007669"/>
    <property type="project" value="UniProtKB-ARBA"/>
</dbReference>
<reference evidence="13 14" key="1">
    <citation type="submission" date="2016-11" db="EMBL/GenBank/DDBJ databases">
        <title>Study of marine rhodopsin-containing bacteria.</title>
        <authorList>
            <person name="Yoshizawa S."/>
            <person name="Kumagai Y."/>
            <person name="Kogure K."/>
        </authorList>
    </citation>
    <scope>NUCLEOTIDE SEQUENCE [LARGE SCALE GENOMIC DNA]</scope>
    <source>
        <strain evidence="13 14">SAORIC-28</strain>
    </source>
</reference>